<proteinExistence type="predicted"/>
<dbReference type="Gene3D" id="3.30.700.20">
    <property type="entry name" value="Hypothetical protein ph0010, domain 1"/>
    <property type="match status" value="1"/>
</dbReference>
<evidence type="ECO:0000313" key="2">
    <source>
        <dbReference type="EMBL" id="KAJ5069764.1"/>
    </source>
</evidence>
<gene>
    <name evidence="2" type="ORF">M0811_02341</name>
</gene>
<dbReference type="Pfam" id="PF01871">
    <property type="entry name" value="AMMECR1"/>
    <property type="match status" value="1"/>
</dbReference>
<keyword evidence="3" id="KW-1185">Reference proteome</keyword>
<feature type="domain" description="AMMECR1" evidence="1">
    <location>
        <begin position="5"/>
        <end position="198"/>
    </location>
</feature>
<dbReference type="PANTHER" id="PTHR13016">
    <property type="entry name" value="AMMECR1 HOMOLOG"/>
    <property type="match status" value="1"/>
</dbReference>
<dbReference type="Proteomes" id="UP001149090">
    <property type="component" value="Unassembled WGS sequence"/>
</dbReference>
<sequence>MEAKIESKSIEATKEMGYLCFEAIKTFIEKTEVKKELFDLPKVSCPLFVTYDKLRDKEYELRGCIGTFGSQPLIETLIKYSRYSAFHDSRFSPVGSKELPYLRCTVSLLTNFEQAKNYLDWEVGKHGIEINFGSGYSATFLPEVAEEENWDKETTIKHLVRKAGYYGQLSKSFKESIKLTRYQSSIVQVTYDEYIEWRKTI</sequence>
<evidence type="ECO:0000259" key="1">
    <source>
        <dbReference type="PROSITE" id="PS51112"/>
    </source>
</evidence>
<dbReference type="InterPro" id="IPR002733">
    <property type="entry name" value="AMMECR1_domain"/>
</dbReference>
<comment type="caution">
    <text evidence="2">The sequence shown here is derived from an EMBL/GenBank/DDBJ whole genome shotgun (WGS) entry which is preliminary data.</text>
</comment>
<dbReference type="PROSITE" id="PS51112">
    <property type="entry name" value="AMMECR1"/>
    <property type="match status" value="1"/>
</dbReference>
<name>A0A9Q0R8J4_ANAIG</name>
<dbReference type="PANTHER" id="PTHR13016:SF0">
    <property type="entry name" value="AMME SYNDROME CANDIDATE GENE 1 PROTEIN"/>
    <property type="match status" value="1"/>
</dbReference>
<dbReference type="InterPro" id="IPR023473">
    <property type="entry name" value="AMMECR1"/>
</dbReference>
<dbReference type="InterPro" id="IPR036071">
    <property type="entry name" value="AMMECR1_dom_sf"/>
</dbReference>
<dbReference type="NCBIfam" id="TIGR00296">
    <property type="entry name" value="TIGR00296 family protein"/>
    <property type="match status" value="1"/>
</dbReference>
<evidence type="ECO:0000313" key="3">
    <source>
        <dbReference type="Proteomes" id="UP001149090"/>
    </source>
</evidence>
<dbReference type="EMBL" id="JAPDFW010000103">
    <property type="protein sequence ID" value="KAJ5069764.1"/>
    <property type="molecule type" value="Genomic_DNA"/>
</dbReference>
<dbReference type="AlphaFoldDB" id="A0A9Q0R8J4"/>
<dbReference type="Gene3D" id="3.30.1490.150">
    <property type="entry name" value="Hypothetical protein ph0010, domain 2"/>
    <property type="match status" value="1"/>
</dbReference>
<dbReference type="InterPro" id="IPR027485">
    <property type="entry name" value="AMMECR1_N"/>
</dbReference>
<dbReference type="OMA" id="TNEAFPL"/>
<dbReference type="SUPFAM" id="SSF143447">
    <property type="entry name" value="AMMECR1-like"/>
    <property type="match status" value="1"/>
</dbReference>
<dbReference type="OrthoDB" id="24630at2759"/>
<organism evidence="2 3">
    <name type="scientific">Anaeramoeba ignava</name>
    <name type="common">Anaerobic marine amoeba</name>
    <dbReference type="NCBI Taxonomy" id="1746090"/>
    <lineage>
        <taxon>Eukaryota</taxon>
        <taxon>Metamonada</taxon>
        <taxon>Anaeramoebidae</taxon>
        <taxon>Anaeramoeba</taxon>
    </lineage>
</organism>
<protein>
    <submittedName>
        <fullName evidence="2">Ammecr1</fullName>
    </submittedName>
</protein>
<reference evidence="2" key="1">
    <citation type="submission" date="2022-10" db="EMBL/GenBank/DDBJ databases">
        <title>Novel sulphate-reducing endosymbionts in the free-living metamonad Anaeramoeba.</title>
        <authorList>
            <person name="Jerlstrom-Hultqvist J."/>
            <person name="Cepicka I."/>
            <person name="Gallot-Lavallee L."/>
            <person name="Salas-Leiva D."/>
            <person name="Curtis B.A."/>
            <person name="Zahonova K."/>
            <person name="Pipaliya S."/>
            <person name="Dacks J."/>
            <person name="Roger A.J."/>
        </authorList>
    </citation>
    <scope>NUCLEOTIDE SEQUENCE</scope>
    <source>
        <strain evidence="2">BMAN</strain>
    </source>
</reference>
<accession>A0A9Q0R8J4</accession>